<dbReference type="EMBL" id="VSRR010003566">
    <property type="protein sequence ID" value="MPC36642.1"/>
    <property type="molecule type" value="Genomic_DNA"/>
</dbReference>
<feature type="compositionally biased region" description="Basic residues" evidence="1">
    <location>
        <begin position="1"/>
        <end position="11"/>
    </location>
</feature>
<protein>
    <submittedName>
        <fullName evidence="2">Uncharacterized protein</fullName>
    </submittedName>
</protein>
<evidence type="ECO:0000256" key="1">
    <source>
        <dbReference type="SAM" id="MobiDB-lite"/>
    </source>
</evidence>
<accession>A0A5B7ER79</accession>
<gene>
    <name evidence="2" type="ORF">E2C01_030109</name>
</gene>
<sequence>MRIKNRKTERKRWKEEEEEEEEEDITRALGRSEGQRGSLYWPDTIVCGKTAQHGSKTARLVYYSGNARIVGIAVVLNGLIAGRAAADTWLL</sequence>
<name>A0A5B7ER79_PORTR</name>
<evidence type="ECO:0000313" key="2">
    <source>
        <dbReference type="EMBL" id="MPC36642.1"/>
    </source>
</evidence>
<dbReference type="AlphaFoldDB" id="A0A5B7ER79"/>
<dbReference type="Proteomes" id="UP000324222">
    <property type="component" value="Unassembled WGS sequence"/>
</dbReference>
<organism evidence="2 3">
    <name type="scientific">Portunus trituberculatus</name>
    <name type="common">Swimming crab</name>
    <name type="synonym">Neptunus trituberculatus</name>
    <dbReference type="NCBI Taxonomy" id="210409"/>
    <lineage>
        <taxon>Eukaryota</taxon>
        <taxon>Metazoa</taxon>
        <taxon>Ecdysozoa</taxon>
        <taxon>Arthropoda</taxon>
        <taxon>Crustacea</taxon>
        <taxon>Multicrustacea</taxon>
        <taxon>Malacostraca</taxon>
        <taxon>Eumalacostraca</taxon>
        <taxon>Eucarida</taxon>
        <taxon>Decapoda</taxon>
        <taxon>Pleocyemata</taxon>
        <taxon>Brachyura</taxon>
        <taxon>Eubrachyura</taxon>
        <taxon>Portunoidea</taxon>
        <taxon>Portunidae</taxon>
        <taxon>Portuninae</taxon>
        <taxon>Portunus</taxon>
    </lineage>
</organism>
<keyword evidence="3" id="KW-1185">Reference proteome</keyword>
<reference evidence="2 3" key="1">
    <citation type="submission" date="2019-05" db="EMBL/GenBank/DDBJ databases">
        <title>Another draft genome of Portunus trituberculatus and its Hox gene families provides insights of decapod evolution.</title>
        <authorList>
            <person name="Jeong J.-H."/>
            <person name="Song I."/>
            <person name="Kim S."/>
            <person name="Choi T."/>
            <person name="Kim D."/>
            <person name="Ryu S."/>
            <person name="Kim W."/>
        </authorList>
    </citation>
    <scope>NUCLEOTIDE SEQUENCE [LARGE SCALE GENOMIC DNA]</scope>
    <source>
        <tissue evidence="2">Muscle</tissue>
    </source>
</reference>
<proteinExistence type="predicted"/>
<evidence type="ECO:0000313" key="3">
    <source>
        <dbReference type="Proteomes" id="UP000324222"/>
    </source>
</evidence>
<comment type="caution">
    <text evidence="2">The sequence shown here is derived from an EMBL/GenBank/DDBJ whole genome shotgun (WGS) entry which is preliminary data.</text>
</comment>
<feature type="region of interest" description="Disordered" evidence="1">
    <location>
        <begin position="1"/>
        <end position="30"/>
    </location>
</feature>